<feature type="region of interest" description="Disordered" evidence="1">
    <location>
        <begin position="270"/>
        <end position="369"/>
    </location>
</feature>
<accession>A0A899G245</accession>
<feature type="compositionally biased region" description="Basic and acidic residues" evidence="1">
    <location>
        <begin position="179"/>
        <end position="191"/>
    </location>
</feature>
<feature type="compositionally biased region" description="Polar residues" evidence="1">
    <location>
        <begin position="169"/>
        <end position="178"/>
    </location>
</feature>
<feature type="compositionally biased region" description="Polar residues" evidence="1">
    <location>
        <begin position="146"/>
        <end position="160"/>
    </location>
</feature>
<dbReference type="Proteomes" id="UP000663699">
    <property type="component" value="Chromosome 7"/>
</dbReference>
<reference evidence="2" key="1">
    <citation type="submission" date="2020-06" db="EMBL/GenBank/DDBJ databases">
        <title>Genomes of multiple members of Pneumocystis genus reveal paths to human pathogen Pneumocystis jirovecii.</title>
        <authorList>
            <person name="Cisse O.H."/>
            <person name="Ma L."/>
            <person name="Dekker J."/>
            <person name="Khil P."/>
            <person name="Jo J."/>
            <person name="Brenchley J."/>
            <person name="Blair R."/>
            <person name="Pahar B."/>
            <person name="Chabe M."/>
            <person name="Van Rompay K.A."/>
            <person name="Keesler R."/>
            <person name="Sukura A."/>
            <person name="Hirsch V."/>
            <person name="Kutty G."/>
            <person name="Liu Y."/>
            <person name="Peng L."/>
            <person name="Chen J."/>
            <person name="Song J."/>
            <person name="Weissenbacher-Lang C."/>
            <person name="Xu J."/>
            <person name="Upham N.S."/>
            <person name="Stajich J.E."/>
            <person name="Cuomo C.A."/>
            <person name="Cushion M.T."/>
            <person name="Kovacs J.A."/>
        </authorList>
    </citation>
    <scope>NUCLEOTIDE SEQUENCE</scope>
    <source>
        <strain evidence="2">2A</strain>
    </source>
</reference>
<feature type="compositionally biased region" description="Low complexity" evidence="1">
    <location>
        <begin position="238"/>
        <end position="252"/>
    </location>
</feature>
<keyword evidence="3" id="KW-1185">Reference proteome</keyword>
<name>A0A899G245_9ASCO</name>
<evidence type="ECO:0000313" key="3">
    <source>
        <dbReference type="Proteomes" id="UP000663699"/>
    </source>
</evidence>
<feature type="compositionally biased region" description="Polar residues" evidence="1">
    <location>
        <begin position="270"/>
        <end position="280"/>
    </location>
</feature>
<protein>
    <submittedName>
        <fullName evidence="2">Uncharacterized protein</fullName>
    </submittedName>
</protein>
<feature type="region of interest" description="Disordered" evidence="1">
    <location>
        <begin position="146"/>
        <end position="191"/>
    </location>
</feature>
<organism evidence="2 3">
    <name type="scientific">Pneumocystis wakefieldiae</name>
    <dbReference type="NCBI Taxonomy" id="38082"/>
    <lineage>
        <taxon>Eukaryota</taxon>
        <taxon>Fungi</taxon>
        <taxon>Dikarya</taxon>
        <taxon>Ascomycota</taxon>
        <taxon>Taphrinomycotina</taxon>
        <taxon>Pneumocystomycetes</taxon>
        <taxon>Pneumocystaceae</taxon>
        <taxon>Pneumocystis</taxon>
    </lineage>
</organism>
<evidence type="ECO:0000313" key="2">
    <source>
        <dbReference type="EMBL" id="QSL65539.1"/>
    </source>
</evidence>
<evidence type="ECO:0000256" key="1">
    <source>
        <dbReference type="SAM" id="MobiDB-lite"/>
    </source>
</evidence>
<proteinExistence type="predicted"/>
<feature type="compositionally biased region" description="Basic and acidic residues" evidence="1">
    <location>
        <begin position="307"/>
        <end position="356"/>
    </location>
</feature>
<dbReference type="AlphaFoldDB" id="A0A899G245"/>
<dbReference type="EMBL" id="CP054538">
    <property type="protein sequence ID" value="QSL65539.1"/>
    <property type="molecule type" value="Genomic_DNA"/>
</dbReference>
<sequence>MEHETKGFDEKEEYKKLFKIRDEIFMNIQATMQSSRMEFFNSNMKIKPPLKQKPLGPQRYPQALSKTFLKHKQLPGPSQISLEDDKSRLERILRARIEKRKADAKLLMDQEPSKKHIEQKTFPSQVHYKKNIKSWEEIKQNKQTSSCDTIMSCSDTQKGSSPDLKRSQELSASKSSSYHNEESKYDEKCNENSEQVIDFSSSSMAIPGLRVSSHIYEENMEKSTMPTITQNVKESTHNNKPISSNSSIKSPSLSLESKLTCHEFQTYESNIQNTSRSSSFEYKPRSPTSRLHLFPQSSPKAAENINESEKLTETKSVSESKLHYSHATKEDSKIEDEKKNLKENKRINDYRERDDISNSTKQHPYESYKQVTSPRLMHWKRDFYPYYQRRSTPTWHGPQNYLSHYLPRDDPFTYYPDRAYFSTHPPPPIGPHNPYTGPYDYDPYYMSEFPPMRPSLSPRMTHLYPPHLARFPHASPFPQSPSMHRYTHDRHFAPAYPPHPYAQHPLPRYDDSMAFSYDSGHFYQPSRSTYEWENLRNYDLSMDHSISHPLNFREQYETILPYESYLHTQQSSLNTKGSISDMNNESTHWNRVKMCYYSFSRHSLNLYPAAGLSPDTSCHSHDPYVLRMAQHCREASGTLDAVHAVQSLPPLSILDEENAAFVQIFLSGESNHVAEIREKIFSECLPQRQACIDVSRYLLLNEEGVIGPQLFTKLDEIALDTGTSIYILKSDEGLQ</sequence>
<gene>
    <name evidence="2" type="ORF">MERGE_002852</name>
</gene>
<dbReference type="OrthoDB" id="5364963at2759"/>
<feature type="region of interest" description="Disordered" evidence="1">
    <location>
        <begin position="232"/>
        <end position="252"/>
    </location>
</feature>